<dbReference type="GO" id="GO:0000976">
    <property type="term" value="F:transcription cis-regulatory region binding"/>
    <property type="evidence" value="ECO:0007669"/>
    <property type="project" value="TreeGrafter"/>
</dbReference>
<protein>
    <submittedName>
        <fullName evidence="6">LysR family transcriptional regulator</fullName>
    </submittedName>
</protein>
<evidence type="ECO:0000313" key="6">
    <source>
        <dbReference type="EMBL" id="MBB6692799.1"/>
    </source>
</evidence>
<dbReference type="InterPro" id="IPR000847">
    <property type="entry name" value="LysR_HTH_N"/>
</dbReference>
<dbReference type="InterPro" id="IPR005119">
    <property type="entry name" value="LysR_subst-bd"/>
</dbReference>
<dbReference type="PANTHER" id="PTHR30126">
    <property type="entry name" value="HTH-TYPE TRANSCRIPTIONAL REGULATOR"/>
    <property type="match status" value="1"/>
</dbReference>
<reference evidence="6 7" key="1">
    <citation type="submission" date="2020-08" db="EMBL/GenBank/DDBJ databases">
        <title>Cohnella phylogeny.</title>
        <authorList>
            <person name="Dunlap C."/>
        </authorList>
    </citation>
    <scope>NUCLEOTIDE SEQUENCE [LARGE SCALE GENOMIC DNA]</scope>
    <source>
        <strain evidence="6 7">DSM 25239</strain>
    </source>
</reference>
<comment type="caution">
    <text evidence="6">The sequence shown here is derived from an EMBL/GenBank/DDBJ whole genome shotgun (WGS) entry which is preliminary data.</text>
</comment>
<proteinExistence type="inferred from homology"/>
<dbReference type="EMBL" id="JACJVR010000059">
    <property type="protein sequence ID" value="MBB6692799.1"/>
    <property type="molecule type" value="Genomic_DNA"/>
</dbReference>
<dbReference type="GO" id="GO:0003700">
    <property type="term" value="F:DNA-binding transcription factor activity"/>
    <property type="evidence" value="ECO:0007669"/>
    <property type="project" value="InterPro"/>
</dbReference>
<feature type="domain" description="HTH lysR-type" evidence="5">
    <location>
        <begin position="2"/>
        <end position="59"/>
    </location>
</feature>
<dbReference type="PANTHER" id="PTHR30126:SF40">
    <property type="entry name" value="HTH-TYPE TRANSCRIPTIONAL REGULATOR GLTR"/>
    <property type="match status" value="1"/>
</dbReference>
<comment type="similarity">
    <text evidence="1">Belongs to the LysR transcriptional regulatory family.</text>
</comment>
<organism evidence="6 7">
    <name type="scientific">Cohnella xylanilytica</name>
    <dbReference type="NCBI Taxonomy" id="557555"/>
    <lineage>
        <taxon>Bacteria</taxon>
        <taxon>Bacillati</taxon>
        <taxon>Bacillota</taxon>
        <taxon>Bacilli</taxon>
        <taxon>Bacillales</taxon>
        <taxon>Paenibacillaceae</taxon>
        <taxon>Cohnella</taxon>
    </lineage>
</organism>
<accession>A0A841TZ26</accession>
<sequence>MIDFEWYRSFLAIYKHNSVTEAAKSRIMTQPALSQHLASLEAEVGEPLFTRAVRKMIPTERGKELYSRLAPLIEALEETTVGLRTASMPAPKVIRIGSPSELYGEMLLPNLKKFGLGTVTYFGHADQCLEDLKEDRVDLILTSKKYLEPGIEYVRYMVENFVAVAPREADVPNVRTLKERESWLSGQDWISYGLELPIIRRYWREHFKKRPQIQPVHMIPNLNLILKAIERGFGLSLLPTYLLQRSPSSAWKTVFEDLTVSNEILIGYKTIRKHVVQEFVNDLLAISEE</sequence>
<keyword evidence="7" id="KW-1185">Reference proteome</keyword>
<keyword evidence="4" id="KW-0804">Transcription</keyword>
<dbReference type="Gene3D" id="3.40.190.290">
    <property type="match status" value="1"/>
</dbReference>
<evidence type="ECO:0000313" key="7">
    <source>
        <dbReference type="Proteomes" id="UP000553776"/>
    </source>
</evidence>
<keyword evidence="3" id="KW-0238">DNA-binding</keyword>
<dbReference type="SUPFAM" id="SSF53850">
    <property type="entry name" value="Periplasmic binding protein-like II"/>
    <property type="match status" value="1"/>
</dbReference>
<evidence type="ECO:0000256" key="2">
    <source>
        <dbReference type="ARBA" id="ARBA00023015"/>
    </source>
</evidence>
<dbReference type="Pfam" id="PF03466">
    <property type="entry name" value="LysR_substrate"/>
    <property type="match status" value="1"/>
</dbReference>
<dbReference type="SUPFAM" id="SSF46785">
    <property type="entry name" value="Winged helix' DNA-binding domain"/>
    <property type="match status" value="1"/>
</dbReference>
<dbReference type="InterPro" id="IPR036390">
    <property type="entry name" value="WH_DNA-bd_sf"/>
</dbReference>
<dbReference type="AlphaFoldDB" id="A0A841TZ26"/>
<evidence type="ECO:0000256" key="4">
    <source>
        <dbReference type="ARBA" id="ARBA00023163"/>
    </source>
</evidence>
<dbReference type="Pfam" id="PF00126">
    <property type="entry name" value="HTH_1"/>
    <property type="match status" value="1"/>
</dbReference>
<dbReference type="PRINTS" id="PR00039">
    <property type="entry name" value="HTHLYSR"/>
</dbReference>
<gene>
    <name evidence="6" type="ORF">H7B90_15425</name>
</gene>
<dbReference type="Gene3D" id="1.10.10.10">
    <property type="entry name" value="Winged helix-like DNA-binding domain superfamily/Winged helix DNA-binding domain"/>
    <property type="match status" value="1"/>
</dbReference>
<dbReference type="PROSITE" id="PS50931">
    <property type="entry name" value="HTH_LYSR"/>
    <property type="match status" value="1"/>
</dbReference>
<name>A0A841TZ26_9BACL</name>
<evidence type="ECO:0000256" key="1">
    <source>
        <dbReference type="ARBA" id="ARBA00009437"/>
    </source>
</evidence>
<keyword evidence="2" id="KW-0805">Transcription regulation</keyword>
<dbReference type="RefSeq" id="WP_185136782.1">
    <property type="nucleotide sequence ID" value="NZ_JACJVR010000059.1"/>
</dbReference>
<dbReference type="InterPro" id="IPR036388">
    <property type="entry name" value="WH-like_DNA-bd_sf"/>
</dbReference>
<dbReference type="Proteomes" id="UP000553776">
    <property type="component" value="Unassembled WGS sequence"/>
</dbReference>
<evidence type="ECO:0000256" key="3">
    <source>
        <dbReference type="ARBA" id="ARBA00023125"/>
    </source>
</evidence>
<evidence type="ECO:0000259" key="5">
    <source>
        <dbReference type="PROSITE" id="PS50931"/>
    </source>
</evidence>
<dbReference type="CDD" id="cd05466">
    <property type="entry name" value="PBP2_LTTR_substrate"/>
    <property type="match status" value="1"/>
</dbReference>